<gene>
    <name evidence="2" type="ORF">N5D63_10555</name>
</gene>
<reference evidence="2" key="1">
    <citation type="submission" date="2022-09" db="EMBL/GenBank/DDBJ databases">
        <title>Intensive care unit water sources are persistently colonized with multi-drug resistant bacteria and are the site of extensive horizontal gene transfer of antibiotic resistance genes.</title>
        <authorList>
            <person name="Diorio-Toth L."/>
        </authorList>
    </citation>
    <scope>NUCLEOTIDE SEQUENCE</scope>
    <source>
        <strain evidence="2">GD03832</strain>
    </source>
</reference>
<name>A0AA42Q2H5_9BURK</name>
<dbReference type="Proteomes" id="UP001161065">
    <property type="component" value="Unassembled WGS sequence"/>
</dbReference>
<comment type="caution">
    <text evidence="2">The sequence shown here is derived from an EMBL/GenBank/DDBJ whole genome shotgun (WGS) entry which is preliminary data.</text>
</comment>
<dbReference type="Pfam" id="PF12697">
    <property type="entry name" value="Abhydrolase_6"/>
    <property type="match status" value="1"/>
</dbReference>
<dbReference type="InterPro" id="IPR000073">
    <property type="entry name" value="AB_hydrolase_1"/>
</dbReference>
<evidence type="ECO:0000313" key="3">
    <source>
        <dbReference type="Proteomes" id="UP001161065"/>
    </source>
</evidence>
<dbReference type="InterPro" id="IPR029058">
    <property type="entry name" value="AB_hydrolase_fold"/>
</dbReference>
<protein>
    <submittedName>
        <fullName evidence="2">Alpha/beta hydrolase</fullName>
    </submittedName>
</protein>
<accession>A0AA42Q2H5</accession>
<dbReference type="SUPFAM" id="SSF53474">
    <property type="entry name" value="alpha/beta-Hydrolases"/>
    <property type="match status" value="1"/>
</dbReference>
<dbReference type="PRINTS" id="PR00111">
    <property type="entry name" value="ABHYDROLASE"/>
</dbReference>
<dbReference type="Gene3D" id="3.40.50.1820">
    <property type="entry name" value="alpha/beta hydrolase"/>
    <property type="match status" value="1"/>
</dbReference>
<dbReference type="GO" id="GO:0016787">
    <property type="term" value="F:hydrolase activity"/>
    <property type="evidence" value="ECO:0007669"/>
    <property type="project" value="UniProtKB-KW"/>
</dbReference>
<evidence type="ECO:0000313" key="2">
    <source>
        <dbReference type="EMBL" id="MDH1334581.1"/>
    </source>
</evidence>
<proteinExistence type="predicted"/>
<dbReference type="PANTHER" id="PTHR43139">
    <property type="entry name" value="SI:DKEY-122A22.2"/>
    <property type="match status" value="1"/>
</dbReference>
<dbReference type="EMBL" id="JAOCEK010000006">
    <property type="protein sequence ID" value="MDH1334581.1"/>
    <property type="molecule type" value="Genomic_DNA"/>
</dbReference>
<dbReference type="RefSeq" id="WP_280008156.1">
    <property type="nucleotide sequence ID" value="NZ_JAOCEK010000006.1"/>
</dbReference>
<feature type="domain" description="AB hydrolase-1" evidence="1">
    <location>
        <begin position="38"/>
        <end position="264"/>
    </location>
</feature>
<keyword evidence="2" id="KW-0378">Hydrolase</keyword>
<dbReference type="InterPro" id="IPR052370">
    <property type="entry name" value="Meta-cleavage_hydrolase"/>
</dbReference>
<evidence type="ECO:0000259" key="1">
    <source>
        <dbReference type="Pfam" id="PF12697"/>
    </source>
</evidence>
<dbReference type="AlphaFoldDB" id="A0AA42Q2H5"/>
<sequence length="288" mass="31376">MTQNLNQLAHRETATVQVDGVTVTYHSAGHDDGQRPVLVMVHGSTGSTDSHYGFLFPMLGFRQRVVSVDLAAPTSDALQLEQLVAQVQAVIHAVRQETGGRPVSLMGYSLGAVVAASLAAQNPDAIHQLILVAGWMKTDAHQRLRNGVWHDLRQSGVQAIRNYMLYCAFSADFIAARSAQELVGMADKIGMDRFTDQQMRLNGNIDISHQVPQIQAHTLIVGCTQDQMVPKSHSHQLFGAINEASYTEIDSGHAVVFERPAELLRHIDAFLQQPNAYPAGSVIPAAKP</sequence>
<organism evidence="2 3">
    <name type="scientific">Comamonas thiooxydans</name>
    <dbReference type="NCBI Taxonomy" id="363952"/>
    <lineage>
        <taxon>Bacteria</taxon>
        <taxon>Pseudomonadati</taxon>
        <taxon>Pseudomonadota</taxon>
        <taxon>Betaproteobacteria</taxon>
        <taxon>Burkholderiales</taxon>
        <taxon>Comamonadaceae</taxon>
        <taxon>Comamonas</taxon>
    </lineage>
</organism>
<dbReference type="PANTHER" id="PTHR43139:SF52">
    <property type="entry name" value="SI:DKEY-122A22.2"/>
    <property type="match status" value="1"/>
</dbReference>